<dbReference type="SUPFAM" id="SSF101898">
    <property type="entry name" value="NHL repeat"/>
    <property type="match status" value="2"/>
</dbReference>
<dbReference type="PANTHER" id="PTHR13833:SF71">
    <property type="entry name" value="NHL DOMAIN-CONTAINING PROTEIN"/>
    <property type="match status" value="1"/>
</dbReference>
<evidence type="ECO:0000256" key="1">
    <source>
        <dbReference type="ARBA" id="ARBA00022737"/>
    </source>
</evidence>
<name>A0A6C0K7T4_9ZZZZ</name>
<dbReference type="PROSITE" id="PS51125">
    <property type="entry name" value="NHL"/>
    <property type="match status" value="2"/>
</dbReference>
<keyword evidence="1" id="KW-0677">Repeat</keyword>
<evidence type="ECO:0008006" key="3">
    <source>
        <dbReference type="Google" id="ProtNLM"/>
    </source>
</evidence>
<dbReference type="SUPFAM" id="SSF63829">
    <property type="entry name" value="Calcium-dependent phosphotriesterase"/>
    <property type="match status" value="1"/>
</dbReference>
<dbReference type="PANTHER" id="PTHR13833">
    <property type="match status" value="1"/>
</dbReference>
<dbReference type="Gene3D" id="2.120.10.30">
    <property type="entry name" value="TolB, C-terminal domain"/>
    <property type="match status" value="7"/>
</dbReference>
<dbReference type="EMBL" id="MN740810">
    <property type="protein sequence ID" value="QHU12870.1"/>
    <property type="molecule type" value="Genomic_DNA"/>
</dbReference>
<dbReference type="AlphaFoldDB" id="A0A6C0K7T4"/>
<accession>A0A6C0K7T4</accession>
<evidence type="ECO:0000313" key="2">
    <source>
        <dbReference type="EMBL" id="QHU12870.1"/>
    </source>
</evidence>
<proteinExistence type="predicted"/>
<protein>
    <recommendedName>
        <fullName evidence="3">SMP-30/Gluconolactonase/LRE-like region domain-containing protein</fullName>
    </recommendedName>
</protein>
<organism evidence="2">
    <name type="scientific">viral metagenome</name>
    <dbReference type="NCBI Taxonomy" id="1070528"/>
    <lineage>
        <taxon>unclassified sequences</taxon>
        <taxon>metagenomes</taxon>
        <taxon>organismal metagenomes</taxon>
    </lineage>
</organism>
<sequence>MKAVKRGVKRGSKKLKRIMKGGQTPTAGNSIYSGGGTSRAYINGNISVAKYNEPWGITKDSNGNMYITDKGNNCIRKITTSGEVTTFVGVQDDAANIQAKIRVPVNPGYVNAQGTAAKLRRPQGIVCDNNNNLYFVETDNHVVRKIDPSGNVTTFAGPPATTSNSGGQTIRGFVNGASATATFNQPFDITIDSRNNLYVADNQNNAIRKIDSTGTVTTFAGGSSGNTNGKGTAAKFKFPYGVVCDPSDNVYVADYMNGAIRKITPDGTVTTVAGGSGLGYVDGNGTAAKLRPVGLTLGPNNTLIVSDGDPEKNAPAGTAHRIRIIDLATSNVSTLAGSGSQTLSTTQTSTNTDSSNLLNITLSNPTCMLYNSAINKLFIVNTGTLNPPNPNPFLGNYIYAMDLTLKVKYKIRTLAGGTLGKRDGTGTEARFHKPIGLALTSNEELIVTDTVNNIIRKITHSGVVSTIAGSDYGFIDGPAATAKFSNPTGVTVSTNGDIYITDPYNNRIRKISPDGVVSTIAGTGVAGSINADNMSSTFNIPYGLTLEANGNLIVTEFLGSRIRRVPTVPGGTVFTIAGNGNVWYSDGSGETAYVGRPLAAVSYKNALFIADTFNHRIRKMVGNTLTSLTGSKIPVTGLADGYVDGDASNAKFNEPSGIAVDKNGNIFVSDTNNNCIRMISTSGKVSTLQQEDKTNYVSSKPYGIVVDSKDNVYVVENEKSRIIVMSPIYYIG</sequence>
<dbReference type="Pfam" id="PF01436">
    <property type="entry name" value="NHL"/>
    <property type="match status" value="2"/>
</dbReference>
<dbReference type="InterPro" id="IPR001258">
    <property type="entry name" value="NHL_repeat"/>
</dbReference>
<reference evidence="2" key="1">
    <citation type="journal article" date="2020" name="Nature">
        <title>Giant virus diversity and host interactions through global metagenomics.</title>
        <authorList>
            <person name="Schulz F."/>
            <person name="Roux S."/>
            <person name="Paez-Espino D."/>
            <person name="Jungbluth S."/>
            <person name="Walsh D.A."/>
            <person name="Denef V.J."/>
            <person name="McMahon K.D."/>
            <person name="Konstantinidis K.T."/>
            <person name="Eloe-Fadrosh E.A."/>
            <person name="Kyrpides N.C."/>
            <person name="Woyke T."/>
        </authorList>
    </citation>
    <scope>NUCLEOTIDE SEQUENCE</scope>
    <source>
        <strain evidence="2">GVMAG-S-1101172-89</strain>
    </source>
</reference>
<dbReference type="InterPro" id="IPR011042">
    <property type="entry name" value="6-blade_b-propeller_TolB-like"/>
</dbReference>